<dbReference type="Gene3D" id="3.40.50.450">
    <property type="match status" value="1"/>
</dbReference>
<dbReference type="SUPFAM" id="SSF52309">
    <property type="entry name" value="N-(deoxy)ribosyltransferase-like"/>
    <property type="match status" value="1"/>
</dbReference>
<accession>A0A088RTT3</accession>
<dbReference type="VEuPathDB" id="TriTrypDB:LPMP_231860"/>
<evidence type="ECO:0000313" key="2">
    <source>
        <dbReference type="Proteomes" id="UP000063063"/>
    </source>
</evidence>
<dbReference type="InterPro" id="IPR051239">
    <property type="entry name" value="2'-dNMP_N-hydrolase"/>
</dbReference>
<dbReference type="PANTHER" id="PTHR15364">
    <property type="entry name" value="2'-DEOXYNUCLEOSIDE 5'-PHOSPHATE N-HYDROLASE 1"/>
    <property type="match status" value="1"/>
</dbReference>
<dbReference type="Proteomes" id="UP000063063">
    <property type="component" value="Chromosome 23"/>
</dbReference>
<dbReference type="RefSeq" id="XP_010699341.1">
    <property type="nucleotide sequence ID" value="XM_010701039.1"/>
</dbReference>
<gene>
    <name evidence="1" type="ORF">LPMP_231860</name>
</gene>
<dbReference type="AlphaFoldDB" id="A0A088RTT3"/>
<dbReference type="InterPro" id="IPR007710">
    <property type="entry name" value="Nucleoside_deoxyribTrfase"/>
</dbReference>
<dbReference type="GO" id="GO:0016740">
    <property type="term" value="F:transferase activity"/>
    <property type="evidence" value="ECO:0007669"/>
    <property type="project" value="UniProtKB-KW"/>
</dbReference>
<dbReference type="GO" id="GO:0009159">
    <property type="term" value="P:deoxyribonucleoside monophosphate catabolic process"/>
    <property type="evidence" value="ECO:0007669"/>
    <property type="project" value="TreeGrafter"/>
</dbReference>
<sequence>MSVPKKIYIAGPAVFHLDHGDAYYTKVRALLKEKGVVPLIPVDNTVSGALNIRNSNLEMIQACDAVIADLSPFRSKEPDCGTAFELGYAAALGKVLLTFSTDTRSMVEKYGGQMAEGLSVEDFGLPFNLMLHNGTDVFDSFEAAFGHFSEKLLSQ</sequence>
<protein>
    <submittedName>
        <fullName evidence="1">Nucleoside 2-deoxyribosyltransferase, putative</fullName>
    </submittedName>
</protein>
<dbReference type="VEuPathDB" id="TriTrypDB:LPAL13_230026900"/>
<proteinExistence type="predicted"/>
<dbReference type="Pfam" id="PF05014">
    <property type="entry name" value="Nuc_deoxyrib_tr"/>
    <property type="match status" value="1"/>
</dbReference>
<dbReference type="GO" id="GO:0070694">
    <property type="term" value="F:5-hydroxymethyl-dUMP N-hydrolase activity"/>
    <property type="evidence" value="ECO:0007669"/>
    <property type="project" value="TreeGrafter"/>
</dbReference>
<evidence type="ECO:0000313" key="1">
    <source>
        <dbReference type="EMBL" id="AIN98634.1"/>
    </source>
</evidence>
<dbReference type="EMBL" id="CP009392">
    <property type="protein sequence ID" value="AIN98634.1"/>
    <property type="molecule type" value="Genomic_DNA"/>
</dbReference>
<dbReference type="PANTHER" id="PTHR15364:SF0">
    <property type="entry name" value="2'-DEOXYNUCLEOSIDE 5'-PHOSPHATE N-HYDROLASE 1"/>
    <property type="match status" value="1"/>
</dbReference>
<dbReference type="OrthoDB" id="269441at2759"/>
<dbReference type="eggNOG" id="ENOG502RZW5">
    <property type="taxonomic scope" value="Eukaryota"/>
</dbReference>
<keyword evidence="2" id="KW-1185">Reference proteome</keyword>
<reference evidence="1 2" key="1">
    <citation type="journal article" date="2015" name="Sci. Rep.">
        <title>The genome of Leishmania panamensis: insights into genomics of the L. (Viannia) subgenus.</title>
        <authorList>
            <person name="Llanes A."/>
            <person name="Restrepo C.M."/>
            <person name="Vecchio G.D."/>
            <person name="Anguizola F.J."/>
            <person name="Lleonart R."/>
        </authorList>
    </citation>
    <scope>NUCLEOTIDE SEQUENCE [LARGE SCALE GENOMIC DNA]</scope>
    <source>
        <strain evidence="1 2">MHOM/PA/94/PSC-1</strain>
    </source>
</reference>
<organism evidence="1 2">
    <name type="scientific">Leishmania panamensis</name>
    <dbReference type="NCBI Taxonomy" id="5679"/>
    <lineage>
        <taxon>Eukaryota</taxon>
        <taxon>Discoba</taxon>
        <taxon>Euglenozoa</taxon>
        <taxon>Kinetoplastea</taxon>
        <taxon>Metakinetoplastina</taxon>
        <taxon>Trypanosomatida</taxon>
        <taxon>Trypanosomatidae</taxon>
        <taxon>Leishmaniinae</taxon>
        <taxon>Leishmania</taxon>
        <taxon>Leishmania guyanensis species complex</taxon>
    </lineage>
</organism>
<dbReference type="KEGG" id="lpan:LPMP_231860"/>
<dbReference type="GO" id="GO:0005634">
    <property type="term" value="C:nucleus"/>
    <property type="evidence" value="ECO:0007669"/>
    <property type="project" value="TreeGrafter"/>
</dbReference>
<name>A0A088RTT3_LEIPA</name>
<dbReference type="GeneID" id="22575391"/>